<dbReference type="Pfam" id="PF02779">
    <property type="entry name" value="Transket_pyr"/>
    <property type="match status" value="1"/>
</dbReference>
<evidence type="ECO:0000256" key="6">
    <source>
        <dbReference type="ARBA" id="ARBA00002931"/>
    </source>
</evidence>
<comment type="function">
    <text evidence="6">Catalyzes the transfer of a two-carbon ketol group from a ketose donor to an aldose acceptor, via a covalent intermediate with the cofactor thiamine pyrophosphate.</text>
</comment>
<dbReference type="FunFam" id="3.40.50.970:FF:000045">
    <property type="entry name" value="Transketolase"/>
    <property type="match status" value="1"/>
</dbReference>
<name>A0A5B8C5I4_9MICO</name>
<dbReference type="SMART" id="SM00861">
    <property type="entry name" value="Transket_pyr"/>
    <property type="match status" value="1"/>
</dbReference>
<dbReference type="CDD" id="cd07033">
    <property type="entry name" value="TPP_PYR_DXS_TK_like"/>
    <property type="match status" value="1"/>
</dbReference>
<dbReference type="GO" id="GO:0006098">
    <property type="term" value="P:pentose-phosphate shunt"/>
    <property type="evidence" value="ECO:0007669"/>
    <property type="project" value="TreeGrafter"/>
</dbReference>
<evidence type="ECO:0000256" key="1">
    <source>
        <dbReference type="ARBA" id="ARBA00001913"/>
    </source>
</evidence>
<keyword evidence="13" id="KW-0460">Magnesium</keyword>
<keyword evidence="11" id="KW-0479">Metal-binding</keyword>
<evidence type="ECO:0000256" key="8">
    <source>
        <dbReference type="ARBA" id="ARBA00011738"/>
    </source>
</evidence>
<dbReference type="InterPro" id="IPR009014">
    <property type="entry name" value="Transketo_C/PFOR_II"/>
</dbReference>
<dbReference type="AlphaFoldDB" id="A0A5B8C5I4"/>
<dbReference type="Gene3D" id="3.40.50.920">
    <property type="match status" value="1"/>
</dbReference>
<comment type="cofactor">
    <cofactor evidence="5">
        <name>thiamine diphosphate</name>
        <dbReference type="ChEBI" id="CHEBI:58937"/>
    </cofactor>
</comment>
<evidence type="ECO:0000256" key="13">
    <source>
        <dbReference type="ARBA" id="ARBA00022842"/>
    </source>
</evidence>
<evidence type="ECO:0000313" key="19">
    <source>
        <dbReference type="Proteomes" id="UP000314616"/>
    </source>
</evidence>
<accession>A0A5B8C5I4</accession>
<protein>
    <recommendedName>
        <fullName evidence="9">transketolase</fullName>
        <ecNumber evidence="9">2.2.1.1</ecNumber>
    </recommendedName>
</protein>
<evidence type="ECO:0000256" key="12">
    <source>
        <dbReference type="ARBA" id="ARBA00022837"/>
    </source>
</evidence>
<comment type="cofactor">
    <cofactor evidence="1">
        <name>Ca(2+)</name>
        <dbReference type="ChEBI" id="CHEBI:29108"/>
    </cofactor>
</comment>
<organism evidence="18 19">
    <name type="scientific">Georgenia yuyongxinii</name>
    <dbReference type="NCBI Taxonomy" id="2589797"/>
    <lineage>
        <taxon>Bacteria</taxon>
        <taxon>Bacillati</taxon>
        <taxon>Actinomycetota</taxon>
        <taxon>Actinomycetes</taxon>
        <taxon>Micrococcales</taxon>
        <taxon>Bogoriellaceae</taxon>
        <taxon>Georgenia</taxon>
    </lineage>
</organism>
<comment type="cofactor">
    <cofactor evidence="3">
        <name>Co(2+)</name>
        <dbReference type="ChEBI" id="CHEBI:48828"/>
    </cofactor>
</comment>
<gene>
    <name evidence="18" type="ORF">FE374_14285</name>
</gene>
<sequence>MLAEPTTISLHPHHCSDVEALSVNTARMLAMDQVAIAKSGHYGFPLGAGAIVHTLFAHHLRFNPEDPAWLNRDRFVLSAGHGSAMLYAALHLAGYDLSVEDLRDFRQWGSKTPGHPERGDTPGVEVTTGPLGQGVANAVGLAIAEEYLRSRLGPNVVDHRTWVLASDGDLMEGIAYEAAAIAGKLELSHLCVVYDDNDVVIDSRASETMDSDGIVEAFRALGWHVVDAVDGMDVGGLSRAFTEAAAESQRPTLVRVRTTIGAGSPLTDDRLSHSGAPSAADLAATRAHLGLDGYAPFEVPAEVAQFWAAVREGNKAVYDAWETRTACAGGAESLLSPEEMVAACVEVLEVLEAPAGAEATRASSGAVLDAIAPYAPFLLGGSADLAGATFARLSDGGVFGPAERAGQNIRFGVREHAMGAIANGITMHSVLRGFGGTFLMFATYQANALRMAALQECPSIHIFSHDSVLLGEDGPTHQPVEVLPFLRSIPHMQVLRPADFYETKVAWKLALQEQNRPTCLVLSRSDLPQLDHSVQVGSAEDGAYLLVPVEDPEVVLIATGSETHLAVEAARTCGRRAAVVSVLDVERFSTLPTEALERLAPAAVPRVVVEAAHPMSWYRVLRPTDRCVGVTDFGASAPAEVIAERYGFTVEHLTDVVDEVLRG</sequence>
<dbReference type="KEGG" id="gyu:FE374_14285"/>
<dbReference type="SUPFAM" id="SSF52518">
    <property type="entry name" value="Thiamin diphosphate-binding fold (THDP-binding)"/>
    <property type="match status" value="2"/>
</dbReference>
<dbReference type="InterPro" id="IPR033247">
    <property type="entry name" value="Transketolase_fam"/>
</dbReference>
<dbReference type="EC" id="2.2.1.1" evidence="9"/>
<dbReference type="SUPFAM" id="SSF52922">
    <property type="entry name" value="TK C-terminal domain-like"/>
    <property type="match status" value="1"/>
</dbReference>
<dbReference type="GO" id="GO:0004802">
    <property type="term" value="F:transketolase activity"/>
    <property type="evidence" value="ECO:0007669"/>
    <property type="project" value="UniProtKB-EC"/>
</dbReference>
<comment type="cofactor">
    <cofactor evidence="4">
        <name>Mg(2+)</name>
        <dbReference type="ChEBI" id="CHEBI:18420"/>
    </cofactor>
</comment>
<dbReference type="InterPro" id="IPR005475">
    <property type="entry name" value="Transketolase-like_Pyr-bd"/>
</dbReference>
<dbReference type="RefSeq" id="WP_139929868.1">
    <property type="nucleotide sequence ID" value="NZ_CP040915.1"/>
</dbReference>
<keyword evidence="12" id="KW-0106">Calcium</keyword>
<feature type="region of interest" description="Disordered" evidence="16">
    <location>
        <begin position="108"/>
        <end position="129"/>
    </location>
</feature>
<dbReference type="Pfam" id="PF00456">
    <property type="entry name" value="Transketolase_N"/>
    <property type="match status" value="1"/>
</dbReference>
<dbReference type="Proteomes" id="UP000314616">
    <property type="component" value="Chromosome"/>
</dbReference>
<evidence type="ECO:0000256" key="11">
    <source>
        <dbReference type="ARBA" id="ARBA00022723"/>
    </source>
</evidence>
<dbReference type="PROSITE" id="PS00802">
    <property type="entry name" value="TRANSKETOLASE_2"/>
    <property type="match status" value="1"/>
</dbReference>
<evidence type="ECO:0000256" key="4">
    <source>
        <dbReference type="ARBA" id="ARBA00001946"/>
    </source>
</evidence>
<dbReference type="InterPro" id="IPR005474">
    <property type="entry name" value="Transketolase_N"/>
</dbReference>
<evidence type="ECO:0000256" key="2">
    <source>
        <dbReference type="ARBA" id="ARBA00001936"/>
    </source>
</evidence>
<reference evidence="18 19" key="1">
    <citation type="submission" date="2019-05" db="EMBL/GenBank/DDBJ databases">
        <title>Georgenia *** sp. nov., and Georgenia *** sp. nov., isolated from the intestinal contents of plateau pika (Ochotona curzoniae) in the Qinghai-Tibet plateau of China.</title>
        <authorList>
            <person name="Tian Z."/>
        </authorList>
    </citation>
    <scope>NUCLEOTIDE SEQUENCE [LARGE SCALE GENOMIC DNA]</scope>
    <source>
        <strain evidence="18 19">Z443</strain>
    </source>
</reference>
<evidence type="ECO:0000313" key="18">
    <source>
        <dbReference type="EMBL" id="QDC25618.1"/>
    </source>
</evidence>
<evidence type="ECO:0000256" key="5">
    <source>
        <dbReference type="ARBA" id="ARBA00001964"/>
    </source>
</evidence>
<dbReference type="Pfam" id="PF22613">
    <property type="entry name" value="Transketolase_C_1"/>
    <property type="match status" value="1"/>
</dbReference>
<dbReference type="EMBL" id="CP040915">
    <property type="protein sequence ID" value="QDC25618.1"/>
    <property type="molecule type" value="Genomic_DNA"/>
</dbReference>
<dbReference type="GO" id="GO:0005829">
    <property type="term" value="C:cytosol"/>
    <property type="evidence" value="ECO:0007669"/>
    <property type="project" value="TreeGrafter"/>
</dbReference>
<evidence type="ECO:0000256" key="9">
    <source>
        <dbReference type="ARBA" id="ARBA00013152"/>
    </source>
</evidence>
<dbReference type="OrthoDB" id="8732661at2"/>
<comment type="catalytic activity">
    <reaction evidence="15">
        <text>D-sedoheptulose 7-phosphate + D-glyceraldehyde 3-phosphate = aldehydo-D-ribose 5-phosphate + D-xylulose 5-phosphate</text>
        <dbReference type="Rhea" id="RHEA:10508"/>
        <dbReference type="ChEBI" id="CHEBI:57483"/>
        <dbReference type="ChEBI" id="CHEBI:57737"/>
        <dbReference type="ChEBI" id="CHEBI:58273"/>
        <dbReference type="ChEBI" id="CHEBI:59776"/>
        <dbReference type="EC" id="2.2.1.1"/>
    </reaction>
</comment>
<dbReference type="InterPro" id="IPR020826">
    <property type="entry name" value="Transketolase_BS"/>
</dbReference>
<dbReference type="Gene3D" id="3.40.50.970">
    <property type="match status" value="2"/>
</dbReference>
<keyword evidence="10" id="KW-0808">Transferase</keyword>
<feature type="domain" description="Transketolase-like pyrimidine-binding" evidence="17">
    <location>
        <begin position="358"/>
        <end position="529"/>
    </location>
</feature>
<evidence type="ECO:0000256" key="3">
    <source>
        <dbReference type="ARBA" id="ARBA00001941"/>
    </source>
</evidence>
<dbReference type="PANTHER" id="PTHR43522">
    <property type="entry name" value="TRANSKETOLASE"/>
    <property type="match status" value="1"/>
</dbReference>
<keyword evidence="14" id="KW-0786">Thiamine pyrophosphate</keyword>
<dbReference type="InterPro" id="IPR029061">
    <property type="entry name" value="THDP-binding"/>
</dbReference>
<comment type="subunit">
    <text evidence="8">Homodimer.</text>
</comment>
<dbReference type="InterPro" id="IPR055152">
    <property type="entry name" value="Transketolase-like_C_2"/>
</dbReference>
<evidence type="ECO:0000256" key="15">
    <source>
        <dbReference type="ARBA" id="ARBA00049473"/>
    </source>
</evidence>
<evidence type="ECO:0000259" key="17">
    <source>
        <dbReference type="SMART" id="SM00861"/>
    </source>
</evidence>
<proteinExistence type="inferred from homology"/>
<evidence type="ECO:0000256" key="14">
    <source>
        <dbReference type="ARBA" id="ARBA00023052"/>
    </source>
</evidence>
<evidence type="ECO:0000256" key="10">
    <source>
        <dbReference type="ARBA" id="ARBA00022679"/>
    </source>
</evidence>
<evidence type="ECO:0000256" key="16">
    <source>
        <dbReference type="SAM" id="MobiDB-lite"/>
    </source>
</evidence>
<dbReference type="PANTHER" id="PTHR43522:SF2">
    <property type="entry name" value="TRANSKETOLASE 1-RELATED"/>
    <property type="match status" value="1"/>
</dbReference>
<dbReference type="GO" id="GO:0000287">
    <property type="term" value="F:magnesium ion binding"/>
    <property type="evidence" value="ECO:0007669"/>
    <property type="project" value="UniProtKB-ARBA"/>
</dbReference>
<comment type="cofactor">
    <cofactor evidence="2">
        <name>Mn(2+)</name>
        <dbReference type="ChEBI" id="CHEBI:29035"/>
    </cofactor>
</comment>
<dbReference type="CDD" id="cd02012">
    <property type="entry name" value="TPP_TK"/>
    <property type="match status" value="1"/>
</dbReference>
<evidence type="ECO:0000256" key="7">
    <source>
        <dbReference type="ARBA" id="ARBA00007131"/>
    </source>
</evidence>
<comment type="similarity">
    <text evidence="7">Belongs to the transketolase family.</text>
</comment>